<keyword evidence="2" id="KW-0813">Transport</keyword>
<dbReference type="SMART" id="SM00382">
    <property type="entry name" value="AAA"/>
    <property type="match status" value="1"/>
</dbReference>
<keyword evidence="4" id="KW-0547">Nucleotide-binding</keyword>
<evidence type="ECO:0000256" key="6">
    <source>
        <dbReference type="ARBA" id="ARBA00022989"/>
    </source>
</evidence>
<dbReference type="PROSITE" id="PS50893">
    <property type="entry name" value="ABC_TRANSPORTER_2"/>
    <property type="match status" value="1"/>
</dbReference>
<keyword evidence="3 8" id="KW-0812">Transmembrane</keyword>
<evidence type="ECO:0000256" key="3">
    <source>
        <dbReference type="ARBA" id="ARBA00022692"/>
    </source>
</evidence>
<evidence type="ECO:0000256" key="1">
    <source>
        <dbReference type="ARBA" id="ARBA00004141"/>
    </source>
</evidence>
<dbReference type="Pfam" id="PF00005">
    <property type="entry name" value="ABC_tran"/>
    <property type="match status" value="1"/>
</dbReference>
<evidence type="ECO:0000256" key="5">
    <source>
        <dbReference type="ARBA" id="ARBA00022840"/>
    </source>
</evidence>
<dbReference type="GO" id="GO:0016887">
    <property type="term" value="F:ATP hydrolysis activity"/>
    <property type="evidence" value="ECO:0007669"/>
    <property type="project" value="InterPro"/>
</dbReference>
<dbReference type="GO" id="GO:0005524">
    <property type="term" value="F:ATP binding"/>
    <property type="evidence" value="ECO:0007669"/>
    <property type="project" value="UniProtKB-KW"/>
</dbReference>
<dbReference type="Pfam" id="PF19055">
    <property type="entry name" value="ABC2_membrane_7"/>
    <property type="match status" value="1"/>
</dbReference>
<organism evidence="10 11">
    <name type="scientific">Gigaspora margarita</name>
    <dbReference type="NCBI Taxonomy" id="4874"/>
    <lineage>
        <taxon>Eukaryota</taxon>
        <taxon>Fungi</taxon>
        <taxon>Fungi incertae sedis</taxon>
        <taxon>Mucoromycota</taxon>
        <taxon>Glomeromycotina</taxon>
        <taxon>Glomeromycetes</taxon>
        <taxon>Diversisporales</taxon>
        <taxon>Gigasporaceae</taxon>
        <taxon>Gigaspora</taxon>
    </lineage>
</organism>
<dbReference type="SUPFAM" id="SSF52540">
    <property type="entry name" value="P-loop containing nucleoside triphosphate hydrolases"/>
    <property type="match status" value="1"/>
</dbReference>
<dbReference type="PANTHER" id="PTHR48041:SF63">
    <property type="entry name" value="EARLY GENE AT 23, ISOFORM C"/>
    <property type="match status" value="1"/>
</dbReference>
<evidence type="ECO:0000256" key="4">
    <source>
        <dbReference type="ARBA" id="ARBA00022741"/>
    </source>
</evidence>
<comment type="caution">
    <text evidence="10">The sequence shown here is derived from an EMBL/GenBank/DDBJ whole genome shotgun (WGS) entry which is preliminary data.</text>
</comment>
<dbReference type="InterPro" id="IPR050352">
    <property type="entry name" value="ABCG_transporters"/>
</dbReference>
<dbReference type="EMBL" id="WTPW01001025">
    <property type="protein sequence ID" value="KAF0461556.1"/>
    <property type="molecule type" value="Genomic_DNA"/>
</dbReference>
<evidence type="ECO:0000256" key="2">
    <source>
        <dbReference type="ARBA" id="ARBA00022448"/>
    </source>
</evidence>
<dbReference type="GO" id="GO:0005886">
    <property type="term" value="C:plasma membrane"/>
    <property type="evidence" value="ECO:0007669"/>
    <property type="project" value="TreeGrafter"/>
</dbReference>
<comment type="subcellular location">
    <subcellularLocation>
        <location evidence="1">Membrane</location>
        <topology evidence="1">Multi-pass membrane protein</topology>
    </subcellularLocation>
</comment>
<dbReference type="Proteomes" id="UP000439903">
    <property type="component" value="Unassembled WGS sequence"/>
</dbReference>
<dbReference type="Pfam" id="PF01061">
    <property type="entry name" value="ABC2_membrane"/>
    <property type="match status" value="1"/>
</dbReference>
<dbReference type="GO" id="GO:0140359">
    <property type="term" value="F:ABC-type transporter activity"/>
    <property type="evidence" value="ECO:0007669"/>
    <property type="project" value="InterPro"/>
</dbReference>
<evidence type="ECO:0000313" key="11">
    <source>
        <dbReference type="Proteomes" id="UP000439903"/>
    </source>
</evidence>
<keyword evidence="6 8" id="KW-1133">Transmembrane helix</keyword>
<dbReference type="InterPro" id="IPR013525">
    <property type="entry name" value="ABC2_TM"/>
</dbReference>
<reference evidence="10 11" key="1">
    <citation type="journal article" date="2019" name="Environ. Microbiol.">
        <title>At the nexus of three kingdoms: the genome of the mycorrhizal fungus Gigaspora margarita provides insights into plant, endobacterial and fungal interactions.</title>
        <authorList>
            <person name="Venice F."/>
            <person name="Ghignone S."/>
            <person name="Salvioli di Fossalunga A."/>
            <person name="Amselem J."/>
            <person name="Novero M."/>
            <person name="Xianan X."/>
            <person name="Sedzielewska Toro K."/>
            <person name="Morin E."/>
            <person name="Lipzen A."/>
            <person name="Grigoriev I.V."/>
            <person name="Henrissat B."/>
            <person name="Martin F.M."/>
            <person name="Bonfante P."/>
        </authorList>
    </citation>
    <scope>NUCLEOTIDE SEQUENCE [LARGE SCALE GENOMIC DNA]</scope>
    <source>
        <strain evidence="10 11">BEG34</strain>
    </source>
</reference>
<evidence type="ECO:0000256" key="7">
    <source>
        <dbReference type="ARBA" id="ARBA00023136"/>
    </source>
</evidence>
<feature type="transmembrane region" description="Helical" evidence="8">
    <location>
        <begin position="670"/>
        <end position="688"/>
    </location>
</feature>
<dbReference type="OrthoDB" id="245989at2759"/>
<evidence type="ECO:0000313" key="10">
    <source>
        <dbReference type="EMBL" id="KAF0461556.1"/>
    </source>
</evidence>
<keyword evidence="7 8" id="KW-0472">Membrane</keyword>
<name>A0A8H4AA58_GIGMA</name>
<gene>
    <name evidence="10" type="ORF">F8M41_000405</name>
</gene>
<proteinExistence type="predicted"/>
<evidence type="ECO:0000259" key="9">
    <source>
        <dbReference type="PROSITE" id="PS50893"/>
    </source>
</evidence>
<keyword evidence="11" id="KW-1185">Reference proteome</keyword>
<keyword evidence="5" id="KW-0067">ATP-binding</keyword>
<accession>A0A8H4AA58</accession>
<sequence length="718" mass="81294">MKSAFIESFQDKKIKDSNSFSLEDDKTDEIQIVFDEKSVKRSEFVQNAHVSRKHPIYIEFYGVNYSVPIPQEKVCGKQIDEEIGKNSRKLIIQNIHGFAGPGEILAIMGPSGCGKTTLLNALSGRLCTEDVEGTIKMNGHRPTEDLKRFIAYCTQEDAFFPHLTVREALTYTSRLRLPREVSINAKLEQVENIIQALNLSKCSNTKIGDIRFRGISDGERKRVSIANELLTDPSVILLDEPTSGLDSSLALELVQTLKEFAVKQKKTIIMVIHQPSSQVFELFDRLLVMADGNVVYFGDGENIVDYLANEGFVCRPNFNPADYMSEILNDPTIKQKLITAYIQKMQPDSSGKLVIKKSFKRPKISDDSRIIRSSKHKWEATFLQQLIILTERSFKQRSKVILSRLNFIQILCIAILTSLIWFRLPYTEDNLTNRCGLIFFTTSFWAFFPSLNTISAFSLDFNVLEKERQSHSYQLLAYFISKQIAELPLIIIFPIYYILIVYWATGLVPSASSFFAYMATSILATLTSQSFGYLIGATFMDIQTATVVNTVIMLGSLMLGGFYAQTLPFGLTWLKYFSFIFHLYSIMMEIQFDSPYANFQCSNISQTNEYSQCLHPLNGSSNGYIQGVAVLEQLELNGLPWHANLFILIELSFIIRSLAYFSLRRNSIEVGLFFNFVFVLTLFKILLLSSSESESKLRGDNGGVGVSSKPGQIWLDIA</sequence>
<keyword evidence="10" id="KW-0378">Hydrolase</keyword>
<protein>
    <submittedName>
        <fullName evidence="10">P-loop containing nucleoside triphosphate hydrolase protein</fullName>
    </submittedName>
</protein>
<feature type="domain" description="ABC transporter" evidence="9">
    <location>
        <begin position="58"/>
        <end position="316"/>
    </location>
</feature>
<feature type="transmembrane region" description="Helical" evidence="8">
    <location>
        <begin position="484"/>
        <end position="503"/>
    </location>
</feature>
<dbReference type="Gene3D" id="3.40.50.300">
    <property type="entry name" value="P-loop containing nucleotide triphosphate hydrolases"/>
    <property type="match status" value="1"/>
</dbReference>
<dbReference type="PANTHER" id="PTHR48041">
    <property type="entry name" value="ABC TRANSPORTER G FAMILY MEMBER 28"/>
    <property type="match status" value="1"/>
</dbReference>
<dbReference type="InterPro" id="IPR003439">
    <property type="entry name" value="ABC_transporter-like_ATP-bd"/>
</dbReference>
<evidence type="ECO:0000256" key="8">
    <source>
        <dbReference type="SAM" id="Phobius"/>
    </source>
</evidence>
<dbReference type="InterPro" id="IPR027417">
    <property type="entry name" value="P-loop_NTPase"/>
</dbReference>
<feature type="transmembrane region" description="Helical" evidence="8">
    <location>
        <begin position="641"/>
        <end position="663"/>
    </location>
</feature>
<dbReference type="CDD" id="cd03213">
    <property type="entry name" value="ABCG_EPDR"/>
    <property type="match status" value="1"/>
</dbReference>
<feature type="transmembrane region" description="Helical" evidence="8">
    <location>
        <begin position="515"/>
        <end position="535"/>
    </location>
</feature>
<dbReference type="InterPro" id="IPR003593">
    <property type="entry name" value="AAA+_ATPase"/>
</dbReference>
<dbReference type="AlphaFoldDB" id="A0A8H4AA58"/>
<feature type="transmembrane region" description="Helical" evidence="8">
    <location>
        <begin position="444"/>
        <end position="464"/>
    </location>
</feature>
<feature type="transmembrane region" description="Helical" evidence="8">
    <location>
        <begin position="405"/>
        <end position="424"/>
    </location>
</feature>
<dbReference type="InterPro" id="IPR043926">
    <property type="entry name" value="ABCG_dom"/>
</dbReference>
<feature type="transmembrane region" description="Helical" evidence="8">
    <location>
        <begin position="547"/>
        <end position="564"/>
    </location>
</feature>